<reference evidence="2 3" key="1">
    <citation type="journal article" date="2016" name="Mol. Biol. Evol.">
        <title>Comparative Genomics of Early-Diverging Mushroom-Forming Fungi Provides Insights into the Origins of Lignocellulose Decay Capabilities.</title>
        <authorList>
            <person name="Nagy L.G."/>
            <person name="Riley R."/>
            <person name="Tritt A."/>
            <person name="Adam C."/>
            <person name="Daum C."/>
            <person name="Floudas D."/>
            <person name="Sun H."/>
            <person name="Yadav J.S."/>
            <person name="Pangilinan J."/>
            <person name="Larsson K.H."/>
            <person name="Matsuura K."/>
            <person name="Barry K."/>
            <person name="Labutti K."/>
            <person name="Kuo R."/>
            <person name="Ohm R.A."/>
            <person name="Bhattacharya S.S."/>
            <person name="Shirouzu T."/>
            <person name="Yoshinaga Y."/>
            <person name="Martin F.M."/>
            <person name="Grigoriev I.V."/>
            <person name="Hibbett D.S."/>
        </authorList>
    </citation>
    <scope>NUCLEOTIDE SEQUENCE [LARGE SCALE GENOMIC DNA]</scope>
    <source>
        <strain evidence="2 3">HHB10207 ss-3</strain>
    </source>
</reference>
<dbReference type="AlphaFoldDB" id="A0A166GDD9"/>
<dbReference type="EMBL" id="KV428020">
    <property type="protein sequence ID" value="KZT41567.1"/>
    <property type="molecule type" value="Genomic_DNA"/>
</dbReference>
<feature type="domain" description="F-box" evidence="1">
    <location>
        <begin position="30"/>
        <end position="72"/>
    </location>
</feature>
<gene>
    <name evidence="2" type="ORF">SISSUDRAFT_259377</name>
</gene>
<keyword evidence="3" id="KW-1185">Reference proteome</keyword>
<evidence type="ECO:0000313" key="3">
    <source>
        <dbReference type="Proteomes" id="UP000076798"/>
    </source>
</evidence>
<dbReference type="Pfam" id="PF12937">
    <property type="entry name" value="F-box-like"/>
    <property type="match status" value="1"/>
</dbReference>
<dbReference type="InterPro" id="IPR001810">
    <property type="entry name" value="F-box_dom"/>
</dbReference>
<evidence type="ECO:0000313" key="2">
    <source>
        <dbReference type="EMBL" id="KZT41567.1"/>
    </source>
</evidence>
<proteinExistence type="predicted"/>
<accession>A0A166GDD9</accession>
<name>A0A166GDD9_9AGAM</name>
<dbReference type="SUPFAM" id="SSF52047">
    <property type="entry name" value="RNI-like"/>
    <property type="match status" value="1"/>
</dbReference>
<sequence>MGFQVPTLRIRNRMPSQKRPQLMCERLSKTLPEEVLAQIFECVVQQGSSCRSTLHSASLVSRHWNSSANAFLYQIIEPTSTKCLHLLIRTITHSPHLSSLVRQVYRPLLCYPFLPGPWWRTQMVYLDGLHQREQVSRMSQNDYLELMQAIDTLSKRCRRVDRMQVQCNLSRGRIVPSFQPADVFNAHILSQLRCLTLSLVPGYNHDAFPRFPPVSLPALETIILDGISVPPWFLVTHPPPESKPNYYWNMYCPNLSTLILRKCAFPQAVFDLVFSHLLGQVELHSIFVEETRFFLDGLGWRPFPWIGHTTNWKSHYGNLRFLSLDSMRGFRFHRNALVQLESLEILEIFISDSCHLLRAEQFPPSMHTLVIRFSTRRPAPYEPLEILGSLSKFIDDVATPHCSIKRIDLSWPFADHRTDLGTLSLLCSCLKEKCRRRGIKLQIESVPAGEYRFSEAECVLKFPPAWSPPVLEFNYQSKYDRWARPQGRILRMADAALRKIRR</sequence>
<dbReference type="Proteomes" id="UP000076798">
    <property type="component" value="Unassembled WGS sequence"/>
</dbReference>
<organism evidence="2 3">
    <name type="scientific">Sistotremastrum suecicum HHB10207 ss-3</name>
    <dbReference type="NCBI Taxonomy" id="1314776"/>
    <lineage>
        <taxon>Eukaryota</taxon>
        <taxon>Fungi</taxon>
        <taxon>Dikarya</taxon>
        <taxon>Basidiomycota</taxon>
        <taxon>Agaricomycotina</taxon>
        <taxon>Agaricomycetes</taxon>
        <taxon>Sistotremastrales</taxon>
        <taxon>Sistotremastraceae</taxon>
        <taxon>Sistotremastrum</taxon>
    </lineage>
</organism>
<evidence type="ECO:0000259" key="1">
    <source>
        <dbReference type="Pfam" id="PF12937"/>
    </source>
</evidence>
<protein>
    <recommendedName>
        <fullName evidence="1">F-box domain-containing protein</fullName>
    </recommendedName>
</protein>